<dbReference type="RefSeq" id="WP_146063089.1">
    <property type="nucleotide sequence ID" value="NZ_FNUV01000002.1"/>
</dbReference>
<evidence type="ECO:0000256" key="1">
    <source>
        <dbReference type="SAM" id="SignalP"/>
    </source>
</evidence>
<feature type="signal peptide" evidence="1">
    <location>
        <begin position="1"/>
        <end position="25"/>
    </location>
</feature>
<dbReference type="Proteomes" id="UP000236735">
    <property type="component" value="Unassembled WGS sequence"/>
</dbReference>
<dbReference type="EMBL" id="FNUV01000002">
    <property type="protein sequence ID" value="SEF58090.1"/>
    <property type="molecule type" value="Genomic_DNA"/>
</dbReference>
<evidence type="ECO:0000313" key="2">
    <source>
        <dbReference type="EMBL" id="SEF58090.1"/>
    </source>
</evidence>
<protein>
    <submittedName>
        <fullName evidence="2">Uncharacterized protein</fullName>
    </submittedName>
</protein>
<name>A0A1H5T5K8_XYLRU</name>
<evidence type="ECO:0000313" key="3">
    <source>
        <dbReference type="Proteomes" id="UP000236735"/>
    </source>
</evidence>
<accession>A0A1H5T5K8</accession>
<gene>
    <name evidence="2" type="ORF">SAMN05216354_0883</name>
</gene>
<proteinExistence type="predicted"/>
<dbReference type="AlphaFoldDB" id="A0A1H5T5K8"/>
<keyword evidence="1" id="KW-0732">Signal</keyword>
<feature type="chain" id="PRO_5009284683" evidence="1">
    <location>
        <begin position="26"/>
        <end position="330"/>
    </location>
</feature>
<sequence>MKRTVLFLFLALLMVNFSRQSFMQAAGAKILFEIRPEVNYVTHLYTLAGLGFSDEEYTAKYGNTLSKAAVDTLQKYKEHLIFGQGEGGMLAGTFFFMISAETFANADSLQKVMDKYQEMAKRYNSPDDVMNIAKAISKVYVDNYDNYLNTVYPQAKKDMEERQNQLRQKMMENPVVKDWERVTGYTWRRGDYHWLLYRAGAKGPSYNNLNENTNTVYYNQYLDYQLAMFSHEFGIFLMQDSIDSIVEEMKEYTRSLDSKKDLTYVPWSAFESMACWYNCKIAGKETEDYRNFGDADVKTFCQIFDSLSNKGITDPAELYRKGIMEYLKHI</sequence>
<organism evidence="2 3">
    <name type="scientific">Xylanibacter ruminicola</name>
    <name type="common">Prevotella ruminicola</name>
    <dbReference type="NCBI Taxonomy" id="839"/>
    <lineage>
        <taxon>Bacteria</taxon>
        <taxon>Pseudomonadati</taxon>
        <taxon>Bacteroidota</taxon>
        <taxon>Bacteroidia</taxon>
        <taxon>Bacteroidales</taxon>
        <taxon>Prevotellaceae</taxon>
        <taxon>Xylanibacter</taxon>
    </lineage>
</organism>
<reference evidence="2 3" key="1">
    <citation type="submission" date="2016-10" db="EMBL/GenBank/DDBJ databases">
        <authorList>
            <person name="de Groot N.N."/>
        </authorList>
    </citation>
    <scope>NUCLEOTIDE SEQUENCE [LARGE SCALE GENOMIC DNA]</scope>
    <source>
        <strain evidence="2 3">AR32</strain>
    </source>
</reference>